<evidence type="ECO:0000313" key="3">
    <source>
        <dbReference type="Proteomes" id="UP000076079"/>
    </source>
</evidence>
<proteinExistence type="predicted"/>
<keyword evidence="3" id="KW-1185">Reference proteome</keyword>
<name>A0A143PJD5_LUTPR</name>
<gene>
    <name evidence="2" type="ORF">LuPra_01545</name>
</gene>
<accession>A0A143PJD5</accession>
<dbReference type="AlphaFoldDB" id="A0A143PJD5"/>
<dbReference type="RefSeq" id="WP_110170199.1">
    <property type="nucleotide sequence ID" value="NZ_CP015136.1"/>
</dbReference>
<sequence>MRPARVVLLGGTLAGVLDILAAFAISWPRVSPVRVLQYIASGALGPAAFRGGAATAAAGLAFHFAIAFGAASVYVAASRRWPVLRLRPVACGIVYGVAVYAVMQLAVLPLSRVTRGAPTWSSIVTMVVIHIVCVGLPIALSARER</sequence>
<reference evidence="2 3" key="1">
    <citation type="journal article" date="2016" name="Genome Announc.">
        <title>First Complete Genome Sequence of a Subdivision 6 Acidobacterium Strain.</title>
        <authorList>
            <person name="Huang S."/>
            <person name="Vieira S."/>
            <person name="Bunk B."/>
            <person name="Riedel T."/>
            <person name="Sproer C."/>
            <person name="Overmann J."/>
        </authorList>
    </citation>
    <scope>NUCLEOTIDE SEQUENCE [LARGE SCALE GENOMIC DNA]</scope>
    <source>
        <strain evidence="3">DSM 100886 HEG_-6_39</strain>
    </source>
</reference>
<dbReference type="Proteomes" id="UP000076079">
    <property type="component" value="Chromosome"/>
</dbReference>
<keyword evidence="1" id="KW-0812">Transmembrane</keyword>
<dbReference type="EMBL" id="CP015136">
    <property type="protein sequence ID" value="AMY08350.1"/>
    <property type="molecule type" value="Genomic_DNA"/>
</dbReference>
<feature type="transmembrane region" description="Helical" evidence="1">
    <location>
        <begin position="120"/>
        <end position="140"/>
    </location>
</feature>
<protein>
    <recommendedName>
        <fullName evidence="4">DUF1440 domain-containing protein</fullName>
    </recommendedName>
</protein>
<feature type="transmembrane region" description="Helical" evidence="1">
    <location>
        <begin position="48"/>
        <end position="77"/>
    </location>
</feature>
<feature type="transmembrane region" description="Helical" evidence="1">
    <location>
        <begin position="89"/>
        <end position="108"/>
    </location>
</feature>
<organism evidence="2 3">
    <name type="scientific">Luteitalea pratensis</name>
    <dbReference type="NCBI Taxonomy" id="1855912"/>
    <lineage>
        <taxon>Bacteria</taxon>
        <taxon>Pseudomonadati</taxon>
        <taxon>Acidobacteriota</taxon>
        <taxon>Vicinamibacteria</taxon>
        <taxon>Vicinamibacterales</taxon>
        <taxon>Vicinamibacteraceae</taxon>
        <taxon>Luteitalea</taxon>
    </lineage>
</organism>
<keyword evidence="1" id="KW-0472">Membrane</keyword>
<evidence type="ECO:0008006" key="4">
    <source>
        <dbReference type="Google" id="ProtNLM"/>
    </source>
</evidence>
<dbReference type="STRING" id="1855912.LuPra_01545"/>
<evidence type="ECO:0000256" key="1">
    <source>
        <dbReference type="SAM" id="Phobius"/>
    </source>
</evidence>
<evidence type="ECO:0000313" key="2">
    <source>
        <dbReference type="EMBL" id="AMY08350.1"/>
    </source>
</evidence>
<keyword evidence="1" id="KW-1133">Transmembrane helix</keyword>
<dbReference type="OrthoDB" id="118190at2"/>
<dbReference type="KEGG" id="abac:LuPra_01545"/>
<reference evidence="3" key="2">
    <citation type="submission" date="2016-04" db="EMBL/GenBank/DDBJ databases">
        <title>First Complete Genome Sequence of a Subdivision 6 Acidobacterium.</title>
        <authorList>
            <person name="Huang S."/>
            <person name="Vieira S."/>
            <person name="Bunk B."/>
            <person name="Riedel T."/>
            <person name="Sproeer C."/>
            <person name="Overmann J."/>
        </authorList>
    </citation>
    <scope>NUCLEOTIDE SEQUENCE [LARGE SCALE GENOMIC DNA]</scope>
    <source>
        <strain evidence="3">DSM 100886 HEG_-6_39</strain>
    </source>
</reference>